<proteinExistence type="predicted"/>
<evidence type="ECO:0000313" key="2">
    <source>
        <dbReference type="EMBL" id="PWI64123.1"/>
    </source>
</evidence>
<evidence type="ECO:0000313" key="3">
    <source>
        <dbReference type="Proteomes" id="UP000245956"/>
    </source>
</evidence>
<comment type="caution">
    <text evidence="2">The sequence shown here is derived from an EMBL/GenBank/DDBJ whole genome shotgun (WGS) entry which is preliminary data.</text>
</comment>
<feature type="region of interest" description="Disordered" evidence="1">
    <location>
        <begin position="216"/>
        <end position="235"/>
    </location>
</feature>
<accession>A0A2U3DPE4</accession>
<name>A0A2U3DPE4_PURLI</name>
<feature type="compositionally biased region" description="Pro residues" evidence="1">
    <location>
        <begin position="225"/>
        <end position="234"/>
    </location>
</feature>
<sequence length="277" mass="29995">MTSALPRVQVFTATGQRRLKHPHSFEIPVDLEDHGHSCIKRLAIDPLPASLNWISNMDDEFVEVNTTRGKLLISQSLLPSTPEELERIYPERVEALNDRHGHSIQSTRRYRGLANDRDTEPWPVATSGSIPTQSQTNGLFLLSVSSPQCGLAPPADSTHTDKPTAKSLSVVAVNYPPNDFAPKPAVTEDRCAVLPAKSVAPLQSGILTTRNLAEDGAQSVASPAPGGPQRPPLLQPVHGLGDDRTASAMPSLAALDARLRNQNHERLSVVNDKNEPC</sequence>
<protein>
    <submittedName>
        <fullName evidence="2">Uncharacterized protein</fullName>
    </submittedName>
</protein>
<reference evidence="2 3" key="1">
    <citation type="journal article" date="2016" name="Front. Microbiol.">
        <title>Genome and transcriptome sequences reveal the specific parasitism of the nematophagous Purpureocillium lilacinum 36-1.</title>
        <authorList>
            <person name="Xie J."/>
            <person name="Li S."/>
            <person name="Mo C."/>
            <person name="Xiao X."/>
            <person name="Peng D."/>
            <person name="Wang G."/>
            <person name="Xiao Y."/>
        </authorList>
    </citation>
    <scope>NUCLEOTIDE SEQUENCE [LARGE SCALE GENOMIC DNA]</scope>
    <source>
        <strain evidence="2 3">36-1</strain>
    </source>
</reference>
<dbReference type="AlphaFoldDB" id="A0A2U3DPE4"/>
<gene>
    <name evidence="2" type="ORF">PCL_12650</name>
</gene>
<dbReference type="EMBL" id="LCWV01000090">
    <property type="protein sequence ID" value="PWI64123.1"/>
    <property type="molecule type" value="Genomic_DNA"/>
</dbReference>
<evidence type="ECO:0000256" key="1">
    <source>
        <dbReference type="SAM" id="MobiDB-lite"/>
    </source>
</evidence>
<organism evidence="2 3">
    <name type="scientific">Purpureocillium lilacinum</name>
    <name type="common">Paecilomyces lilacinus</name>
    <dbReference type="NCBI Taxonomy" id="33203"/>
    <lineage>
        <taxon>Eukaryota</taxon>
        <taxon>Fungi</taxon>
        <taxon>Dikarya</taxon>
        <taxon>Ascomycota</taxon>
        <taxon>Pezizomycotina</taxon>
        <taxon>Sordariomycetes</taxon>
        <taxon>Hypocreomycetidae</taxon>
        <taxon>Hypocreales</taxon>
        <taxon>Ophiocordycipitaceae</taxon>
        <taxon>Purpureocillium</taxon>
    </lineage>
</organism>
<dbReference type="Proteomes" id="UP000245956">
    <property type="component" value="Unassembled WGS sequence"/>
</dbReference>